<organism evidence="14">
    <name type="scientific">Schizophyllum commune (strain H4-8 / FGSC 9210)</name>
    <name type="common">Split gill fungus</name>
    <dbReference type="NCBI Taxonomy" id="578458"/>
    <lineage>
        <taxon>Eukaryota</taxon>
        <taxon>Fungi</taxon>
        <taxon>Dikarya</taxon>
        <taxon>Basidiomycota</taxon>
        <taxon>Agaricomycotina</taxon>
        <taxon>Agaricomycetes</taxon>
        <taxon>Agaricomycetidae</taxon>
        <taxon>Agaricales</taxon>
        <taxon>Schizophyllaceae</taxon>
        <taxon>Schizophyllum</taxon>
    </lineage>
</organism>
<feature type="chain" id="PRO_5003121007" description="chitinase" evidence="11">
    <location>
        <begin position="21"/>
        <end position="510"/>
    </location>
</feature>
<dbReference type="GO" id="GO:0008843">
    <property type="term" value="F:endochitinase activity"/>
    <property type="evidence" value="ECO:0007669"/>
    <property type="project" value="UniProtKB-EC"/>
</dbReference>
<dbReference type="Pfam" id="PF00704">
    <property type="entry name" value="Glyco_hydro_18"/>
    <property type="match status" value="1"/>
</dbReference>
<keyword evidence="11" id="KW-0732">Signal</keyword>
<dbReference type="Gene3D" id="2.10.10.20">
    <property type="entry name" value="Carbohydrate-binding module superfamily 5/12"/>
    <property type="match status" value="1"/>
</dbReference>
<keyword evidence="6" id="KW-0119">Carbohydrate metabolism</keyword>
<dbReference type="SMART" id="SM00636">
    <property type="entry name" value="Glyco_18"/>
    <property type="match status" value="1"/>
</dbReference>
<evidence type="ECO:0000256" key="9">
    <source>
        <dbReference type="RuleBase" id="RU000489"/>
    </source>
</evidence>
<dbReference type="InterPro" id="IPR011583">
    <property type="entry name" value="Chitinase_II/V-like_cat"/>
</dbReference>
<dbReference type="Pfam" id="PF02839">
    <property type="entry name" value="CBM_5_12"/>
    <property type="match status" value="1"/>
</dbReference>
<dbReference type="SMART" id="SM00495">
    <property type="entry name" value="ChtBD3"/>
    <property type="match status" value="1"/>
</dbReference>
<dbReference type="GO" id="GO:0000272">
    <property type="term" value="P:polysaccharide catabolic process"/>
    <property type="evidence" value="ECO:0007669"/>
    <property type="project" value="UniProtKB-KW"/>
</dbReference>
<dbReference type="PANTHER" id="PTHR11177:SF317">
    <property type="entry name" value="CHITINASE 12-RELATED"/>
    <property type="match status" value="1"/>
</dbReference>
<dbReference type="InterPro" id="IPR029070">
    <property type="entry name" value="Chitinase_insertion_sf"/>
</dbReference>
<evidence type="ECO:0000256" key="3">
    <source>
        <dbReference type="ARBA" id="ARBA00012729"/>
    </source>
</evidence>
<dbReference type="EMBL" id="GL377315">
    <property type="protein sequence ID" value="EFI91864.1"/>
    <property type="molecule type" value="Genomic_DNA"/>
</dbReference>
<dbReference type="CDD" id="cd06548">
    <property type="entry name" value="GH18_chitinase"/>
    <property type="match status" value="1"/>
</dbReference>
<dbReference type="FunFam" id="3.10.50.10:FF:000005">
    <property type="entry name" value="Endochitinase B1"/>
    <property type="match status" value="1"/>
</dbReference>
<dbReference type="GO" id="GO:0008061">
    <property type="term" value="F:chitin binding"/>
    <property type="evidence" value="ECO:0007669"/>
    <property type="project" value="InterPro"/>
</dbReference>
<comment type="catalytic activity">
    <reaction evidence="1">
        <text>Random endo-hydrolysis of N-acetyl-beta-D-glucosaminide (1-&gt;4)-beta-linkages in chitin and chitodextrins.</text>
        <dbReference type="EC" id="3.2.1.14"/>
    </reaction>
</comment>
<evidence type="ECO:0000256" key="2">
    <source>
        <dbReference type="ARBA" id="ARBA00008682"/>
    </source>
</evidence>
<evidence type="ECO:0000256" key="11">
    <source>
        <dbReference type="SAM" id="SignalP"/>
    </source>
</evidence>
<evidence type="ECO:0000256" key="10">
    <source>
        <dbReference type="SAM" id="MobiDB-lite"/>
    </source>
</evidence>
<reference evidence="13 14" key="1">
    <citation type="journal article" date="2010" name="Nat. Biotechnol.">
        <title>Genome sequence of the model mushroom Schizophyllum commune.</title>
        <authorList>
            <person name="Ohm R.A."/>
            <person name="de Jong J.F."/>
            <person name="Lugones L.G."/>
            <person name="Aerts A."/>
            <person name="Kothe E."/>
            <person name="Stajich J.E."/>
            <person name="de Vries R.P."/>
            <person name="Record E."/>
            <person name="Levasseur A."/>
            <person name="Baker S.E."/>
            <person name="Bartholomew K.A."/>
            <person name="Coutinho P.M."/>
            <person name="Erdmann S."/>
            <person name="Fowler T.J."/>
            <person name="Gathman A.C."/>
            <person name="Lombard V."/>
            <person name="Henrissat B."/>
            <person name="Knabe N."/>
            <person name="Kuees U."/>
            <person name="Lilly W.W."/>
            <person name="Lindquist E."/>
            <person name="Lucas S."/>
            <person name="Magnuson J.K."/>
            <person name="Piumi F."/>
            <person name="Raudaskoski M."/>
            <person name="Salamov A."/>
            <person name="Schmutz J."/>
            <person name="Schwarze F.W.M.R."/>
            <person name="vanKuyk P.A."/>
            <person name="Horton J.S."/>
            <person name="Grigoriev I.V."/>
            <person name="Woesten H.A.B."/>
        </authorList>
    </citation>
    <scope>NUCLEOTIDE SEQUENCE [LARGE SCALE GENOMIC DNA]</scope>
    <source>
        <strain evidence="14">H4-8 / FGSC 9210</strain>
    </source>
</reference>
<dbReference type="GeneID" id="9593711"/>
<feature type="domain" description="GH18" evidence="12">
    <location>
        <begin position="55"/>
        <end position="418"/>
    </location>
</feature>
<dbReference type="InterPro" id="IPR003610">
    <property type="entry name" value="CBM5/12"/>
</dbReference>
<evidence type="ECO:0000256" key="1">
    <source>
        <dbReference type="ARBA" id="ARBA00000822"/>
    </source>
</evidence>
<proteinExistence type="inferred from homology"/>
<dbReference type="PROSITE" id="PS51910">
    <property type="entry name" value="GH18_2"/>
    <property type="match status" value="1"/>
</dbReference>
<feature type="signal peptide" evidence="11">
    <location>
        <begin position="1"/>
        <end position="20"/>
    </location>
</feature>
<dbReference type="PANTHER" id="PTHR11177">
    <property type="entry name" value="CHITINASE"/>
    <property type="match status" value="1"/>
</dbReference>
<dbReference type="VEuPathDB" id="FungiDB:SCHCODRAFT_02643740"/>
<dbReference type="Gene3D" id="3.10.50.10">
    <property type="match status" value="1"/>
</dbReference>
<keyword evidence="7 9" id="KW-0326">Glycosidase</keyword>
<dbReference type="RefSeq" id="XP_003026767.1">
    <property type="nucleotide sequence ID" value="XM_003026721.1"/>
</dbReference>
<dbReference type="Proteomes" id="UP000007431">
    <property type="component" value="Unassembled WGS sequence"/>
</dbReference>
<dbReference type="InterPro" id="IPR017853">
    <property type="entry name" value="GH"/>
</dbReference>
<dbReference type="STRING" id="578458.D8QJT3"/>
<dbReference type="OMA" id="QTQNHIN"/>
<keyword evidence="14" id="KW-1185">Reference proteome</keyword>
<keyword evidence="5" id="KW-0146">Chitin degradation</keyword>
<evidence type="ECO:0000256" key="8">
    <source>
        <dbReference type="ARBA" id="ARBA00023326"/>
    </source>
</evidence>
<dbReference type="PROSITE" id="PS01095">
    <property type="entry name" value="GH18_1"/>
    <property type="match status" value="1"/>
</dbReference>
<dbReference type="InterPro" id="IPR001579">
    <property type="entry name" value="Glyco_hydro_18_chit_AS"/>
</dbReference>
<dbReference type="CDD" id="cd12215">
    <property type="entry name" value="ChiC_BD"/>
    <property type="match status" value="1"/>
</dbReference>
<dbReference type="SUPFAM" id="SSF54556">
    <property type="entry name" value="Chitinase insertion domain"/>
    <property type="match status" value="1"/>
</dbReference>
<dbReference type="Gene3D" id="3.20.20.80">
    <property type="entry name" value="Glycosidases"/>
    <property type="match status" value="1"/>
</dbReference>
<dbReference type="InterPro" id="IPR050314">
    <property type="entry name" value="Glycosyl_Hydrlase_18"/>
</dbReference>
<dbReference type="eggNOG" id="KOG2806">
    <property type="taxonomic scope" value="Eukaryota"/>
</dbReference>
<accession>D8QJT3</accession>
<evidence type="ECO:0000256" key="4">
    <source>
        <dbReference type="ARBA" id="ARBA00022801"/>
    </source>
</evidence>
<dbReference type="GO" id="GO:0006032">
    <property type="term" value="P:chitin catabolic process"/>
    <property type="evidence" value="ECO:0007669"/>
    <property type="project" value="UniProtKB-KW"/>
</dbReference>
<name>D8QJT3_SCHCM</name>
<dbReference type="AlphaFoldDB" id="D8QJT3"/>
<protein>
    <recommendedName>
        <fullName evidence="3">chitinase</fullName>
        <ecNumber evidence="3">3.2.1.14</ecNumber>
    </recommendedName>
</protein>
<evidence type="ECO:0000256" key="5">
    <source>
        <dbReference type="ARBA" id="ARBA00023024"/>
    </source>
</evidence>
<dbReference type="HOGENOM" id="CLU_002833_1_0_1"/>
<keyword evidence="4 9" id="KW-0378">Hydrolase</keyword>
<dbReference type="SUPFAM" id="SSF51055">
    <property type="entry name" value="Carbohydrate binding domain"/>
    <property type="match status" value="1"/>
</dbReference>
<dbReference type="SUPFAM" id="SSF51445">
    <property type="entry name" value="(Trans)glycosidases"/>
    <property type="match status" value="1"/>
</dbReference>
<sequence>MISLSSLLVLLPLAAQIASATESMRIPDNKNATANVFKAAQNAPVHHIERRATGRVNSAYYVNWAIYSGLGNFYPQSIVTKDLTHLLYAFADTSASTGAISLTDSWADEEIHFDGDDWNESGNNLYGCLKQMYKIKLANRNIKVMLSVGGWTYSQDGHYGFVTNAAARTQFVTSAVQLIEDYGFDGIDLDFEYPGSAEQGAGFGALFTELRAALDKLQQSKGDATPYEISVAVSAGANNYQYLDVNTMDAALTYWNLMAYDYAGSWLSTVANQANLYPDSYNNVSTTAALDWYKANGATTSKIVMGVPLYGRAFEETDGLGHTYNGIGPGTVEAGIYSYETLPLAGATVYENSTSVASYSYDASKREFVSYDTPNIAKAKAQYVASNGLAGTMFWELSTDKVGADSLVGTTHGVFGTLDSTQNHINYPNSKWDNIRSNLGQGGSGTPTTTSGGSTPTGGNCAGVSAYNSATAYTGGQTCTYNGHLWTAKWWTQGETPSASSDVWTDSGAC</sequence>
<keyword evidence="8" id="KW-0624">Polysaccharide degradation</keyword>
<evidence type="ECO:0000313" key="13">
    <source>
        <dbReference type="EMBL" id="EFI91864.1"/>
    </source>
</evidence>
<dbReference type="KEGG" id="scm:SCHCO_02643740"/>
<evidence type="ECO:0000256" key="6">
    <source>
        <dbReference type="ARBA" id="ARBA00023277"/>
    </source>
</evidence>
<evidence type="ECO:0000256" key="7">
    <source>
        <dbReference type="ARBA" id="ARBA00023295"/>
    </source>
</evidence>
<evidence type="ECO:0000259" key="12">
    <source>
        <dbReference type="PROSITE" id="PS51910"/>
    </source>
</evidence>
<gene>
    <name evidence="13" type="ORF">SCHCODRAFT_79630</name>
</gene>
<dbReference type="OrthoDB" id="76388at2759"/>
<dbReference type="EC" id="3.2.1.14" evidence="3"/>
<comment type="similarity">
    <text evidence="2">Belongs to the glycosyl hydrolase 18 family. Chitinase class V subfamily.</text>
</comment>
<dbReference type="GO" id="GO:0030246">
    <property type="term" value="F:carbohydrate binding"/>
    <property type="evidence" value="ECO:0007669"/>
    <property type="project" value="InterPro"/>
</dbReference>
<evidence type="ECO:0000313" key="14">
    <source>
        <dbReference type="Proteomes" id="UP000007431"/>
    </source>
</evidence>
<dbReference type="InParanoid" id="D8QJT3"/>
<feature type="region of interest" description="Disordered" evidence="10">
    <location>
        <begin position="436"/>
        <end position="457"/>
    </location>
</feature>
<dbReference type="InterPro" id="IPR001223">
    <property type="entry name" value="Glyco_hydro18_cat"/>
</dbReference>
<feature type="compositionally biased region" description="Low complexity" evidence="10">
    <location>
        <begin position="446"/>
        <end position="457"/>
    </location>
</feature>
<dbReference type="InterPro" id="IPR036573">
    <property type="entry name" value="CBM_sf_5/12"/>
</dbReference>
<dbReference type="GO" id="GO:0005576">
    <property type="term" value="C:extracellular region"/>
    <property type="evidence" value="ECO:0007669"/>
    <property type="project" value="InterPro"/>
</dbReference>